<keyword evidence="4" id="KW-0479">Metal-binding</keyword>
<gene>
    <name evidence="11" type="ORF">GTP91_34175</name>
</gene>
<dbReference type="PROSITE" id="PS50878">
    <property type="entry name" value="RT_POL"/>
    <property type="match status" value="1"/>
</dbReference>
<evidence type="ECO:0000256" key="4">
    <source>
        <dbReference type="ARBA" id="ARBA00022723"/>
    </source>
</evidence>
<evidence type="ECO:0000256" key="9">
    <source>
        <dbReference type="ARBA" id="ARBA00048173"/>
    </source>
</evidence>
<dbReference type="CDD" id="cd01651">
    <property type="entry name" value="RT_G2_intron"/>
    <property type="match status" value="1"/>
</dbReference>
<proteinExistence type="inferred from homology"/>
<dbReference type="PANTHER" id="PTHR34047:SF8">
    <property type="entry name" value="PROTEIN YKFC"/>
    <property type="match status" value="1"/>
</dbReference>
<evidence type="ECO:0000313" key="12">
    <source>
        <dbReference type="Proteomes" id="UP000470302"/>
    </source>
</evidence>
<organism evidence="11 12">
    <name type="scientific">Duganella vulcania</name>
    <dbReference type="NCBI Taxonomy" id="2692166"/>
    <lineage>
        <taxon>Bacteria</taxon>
        <taxon>Pseudomonadati</taxon>
        <taxon>Pseudomonadota</taxon>
        <taxon>Betaproteobacteria</taxon>
        <taxon>Burkholderiales</taxon>
        <taxon>Oxalobacteraceae</taxon>
        <taxon>Telluria group</taxon>
        <taxon>Duganella</taxon>
    </lineage>
</organism>
<dbReference type="InterPro" id="IPR000123">
    <property type="entry name" value="Reverse_transcriptase_msDNA"/>
</dbReference>
<keyword evidence="3" id="KW-0548">Nucleotidyltransferase</keyword>
<evidence type="ECO:0000256" key="7">
    <source>
        <dbReference type="ARBA" id="ARBA00023118"/>
    </source>
</evidence>
<dbReference type="InterPro" id="IPR043502">
    <property type="entry name" value="DNA/RNA_pol_sf"/>
</dbReference>
<dbReference type="PANTHER" id="PTHR34047">
    <property type="entry name" value="NUCLEAR INTRON MATURASE 1, MITOCHONDRIAL-RELATED"/>
    <property type="match status" value="1"/>
</dbReference>
<evidence type="ECO:0000256" key="1">
    <source>
        <dbReference type="ARBA" id="ARBA00012493"/>
    </source>
</evidence>
<dbReference type="PRINTS" id="PR00866">
    <property type="entry name" value="RNADNAPOLMS"/>
</dbReference>
<accession>A0A845GHP6</accession>
<dbReference type="SUPFAM" id="SSF56672">
    <property type="entry name" value="DNA/RNA polymerases"/>
    <property type="match status" value="1"/>
</dbReference>
<dbReference type="Pfam" id="PF00078">
    <property type="entry name" value="RVT_1"/>
    <property type="match status" value="1"/>
</dbReference>
<dbReference type="Proteomes" id="UP000470302">
    <property type="component" value="Unassembled WGS sequence"/>
</dbReference>
<feature type="non-terminal residue" evidence="11">
    <location>
        <position position="1"/>
    </location>
</feature>
<keyword evidence="2" id="KW-0808">Transferase</keyword>
<evidence type="ECO:0000256" key="2">
    <source>
        <dbReference type="ARBA" id="ARBA00022679"/>
    </source>
</evidence>
<comment type="caution">
    <text evidence="11">The sequence shown here is derived from an EMBL/GenBank/DDBJ whole genome shotgun (WGS) entry which is preliminary data.</text>
</comment>
<name>A0A845GHP6_9BURK</name>
<keyword evidence="7" id="KW-0051">Antiviral defense</keyword>
<evidence type="ECO:0000313" key="11">
    <source>
        <dbReference type="EMBL" id="MYM92199.1"/>
    </source>
</evidence>
<dbReference type="GO" id="GO:0051607">
    <property type="term" value="P:defense response to virus"/>
    <property type="evidence" value="ECO:0007669"/>
    <property type="project" value="UniProtKB-KW"/>
</dbReference>
<dbReference type="EMBL" id="WWCW01000511">
    <property type="protein sequence ID" value="MYM92199.1"/>
    <property type="molecule type" value="Genomic_DNA"/>
</dbReference>
<dbReference type="RefSeq" id="WP_254504670.1">
    <property type="nucleotide sequence ID" value="NZ_WWCW01000511.1"/>
</dbReference>
<sequence length="119" mass="13434">RAYVQSGRRIVVDVDLSKFFDRVSHDILIDRLRKRIDDTGVIQLVRAYLNSGIMDHGVVQSRLEGTPQGGPLSPLLANVLLDEVDKELERRGHCFARYADDANVYVRSKKAGERVMALL</sequence>
<dbReference type="GO" id="GO:0003964">
    <property type="term" value="F:RNA-directed DNA polymerase activity"/>
    <property type="evidence" value="ECO:0007669"/>
    <property type="project" value="UniProtKB-KW"/>
</dbReference>
<feature type="non-terminal residue" evidence="11">
    <location>
        <position position="119"/>
    </location>
</feature>
<keyword evidence="6 11" id="KW-0695">RNA-directed DNA polymerase</keyword>
<evidence type="ECO:0000259" key="10">
    <source>
        <dbReference type="PROSITE" id="PS50878"/>
    </source>
</evidence>
<evidence type="ECO:0000256" key="6">
    <source>
        <dbReference type="ARBA" id="ARBA00022918"/>
    </source>
</evidence>
<protein>
    <recommendedName>
        <fullName evidence="1">RNA-directed DNA polymerase</fullName>
        <ecNumber evidence="1">2.7.7.49</ecNumber>
    </recommendedName>
</protein>
<dbReference type="AlphaFoldDB" id="A0A845GHP6"/>
<evidence type="ECO:0000256" key="8">
    <source>
        <dbReference type="ARBA" id="ARBA00034120"/>
    </source>
</evidence>
<comment type="similarity">
    <text evidence="8">Belongs to the bacterial reverse transcriptase family.</text>
</comment>
<evidence type="ECO:0000256" key="5">
    <source>
        <dbReference type="ARBA" id="ARBA00022842"/>
    </source>
</evidence>
<evidence type="ECO:0000256" key="3">
    <source>
        <dbReference type="ARBA" id="ARBA00022695"/>
    </source>
</evidence>
<comment type="catalytic activity">
    <reaction evidence="9">
        <text>DNA(n) + a 2'-deoxyribonucleoside 5'-triphosphate = DNA(n+1) + diphosphate</text>
        <dbReference type="Rhea" id="RHEA:22508"/>
        <dbReference type="Rhea" id="RHEA-COMP:17339"/>
        <dbReference type="Rhea" id="RHEA-COMP:17340"/>
        <dbReference type="ChEBI" id="CHEBI:33019"/>
        <dbReference type="ChEBI" id="CHEBI:61560"/>
        <dbReference type="ChEBI" id="CHEBI:173112"/>
        <dbReference type="EC" id="2.7.7.49"/>
    </reaction>
</comment>
<reference evidence="11 12" key="1">
    <citation type="submission" date="2020-01" db="EMBL/GenBank/DDBJ databases">
        <title>Novel species isolated from a subtropical stream in China.</title>
        <authorList>
            <person name="Lu H."/>
        </authorList>
    </citation>
    <scope>NUCLEOTIDE SEQUENCE [LARGE SCALE GENOMIC DNA]</scope>
    <source>
        <strain evidence="11 12">FT82W</strain>
    </source>
</reference>
<dbReference type="InterPro" id="IPR000477">
    <property type="entry name" value="RT_dom"/>
</dbReference>
<keyword evidence="5" id="KW-0460">Magnesium</keyword>
<feature type="domain" description="Reverse transcriptase" evidence="10">
    <location>
        <begin position="1"/>
        <end position="119"/>
    </location>
</feature>
<dbReference type="GO" id="GO:0046872">
    <property type="term" value="F:metal ion binding"/>
    <property type="evidence" value="ECO:0007669"/>
    <property type="project" value="UniProtKB-KW"/>
</dbReference>
<dbReference type="EC" id="2.7.7.49" evidence="1"/>
<dbReference type="GO" id="GO:0003723">
    <property type="term" value="F:RNA binding"/>
    <property type="evidence" value="ECO:0007669"/>
    <property type="project" value="InterPro"/>
</dbReference>
<dbReference type="InterPro" id="IPR051083">
    <property type="entry name" value="GrpII_Intron_Splice-Mob/Def"/>
</dbReference>